<dbReference type="InterPro" id="IPR001447">
    <property type="entry name" value="Arylamine_N-AcTrfase"/>
</dbReference>
<evidence type="ECO:0000256" key="2">
    <source>
        <dbReference type="RuleBase" id="RU003452"/>
    </source>
</evidence>
<keyword evidence="5" id="KW-1185">Reference proteome</keyword>
<organism evidence="4 6">
    <name type="scientific">Raoultella terrigena</name>
    <name type="common">Klebsiella terrigena</name>
    <dbReference type="NCBI Taxonomy" id="577"/>
    <lineage>
        <taxon>Bacteria</taxon>
        <taxon>Pseudomonadati</taxon>
        <taxon>Pseudomonadota</taxon>
        <taxon>Gammaproteobacteria</taxon>
        <taxon>Enterobacterales</taxon>
        <taxon>Enterobacteriaceae</taxon>
        <taxon>Klebsiella/Raoultella group</taxon>
        <taxon>Raoultella</taxon>
    </lineage>
</organism>
<dbReference type="AlphaFoldDB" id="A0A485BGU7"/>
<proteinExistence type="inferred from homology"/>
<keyword evidence="4" id="KW-0012">Acyltransferase</keyword>
<gene>
    <name evidence="4" type="primary">nat</name>
    <name evidence="3" type="synonym">nhoA_1</name>
    <name evidence="4" type="ORF">NCTC13038_02927</name>
    <name evidence="3" type="ORF">NCTC9997_03079</name>
</gene>
<dbReference type="RefSeq" id="WP_134526202.1">
    <property type="nucleotide sequence ID" value="NZ_BJNO01000001.1"/>
</dbReference>
<comment type="similarity">
    <text evidence="1 2">Belongs to the arylamine N-acetyltransferase family.</text>
</comment>
<dbReference type="Proteomes" id="UP000332594">
    <property type="component" value="Unassembled WGS sequence"/>
</dbReference>
<accession>A0A485BGU7</accession>
<dbReference type="SUPFAM" id="SSF54001">
    <property type="entry name" value="Cysteine proteinases"/>
    <property type="match status" value="1"/>
</dbReference>
<dbReference type="GO" id="GO:0004060">
    <property type="term" value="F:arylamine N-acetyltransferase activity"/>
    <property type="evidence" value="ECO:0007669"/>
    <property type="project" value="UniProtKB-EC"/>
</dbReference>
<evidence type="ECO:0000313" key="5">
    <source>
        <dbReference type="Proteomes" id="UP000267630"/>
    </source>
</evidence>
<reference evidence="4 6" key="1">
    <citation type="submission" date="2019-03" db="EMBL/GenBank/DDBJ databases">
        <authorList>
            <consortium name="Pathogen Informatics"/>
        </authorList>
    </citation>
    <scope>NUCLEOTIDE SEQUENCE [LARGE SCALE GENOMIC DNA]</scope>
    <source>
        <strain evidence="4 6">NCTC13038</strain>
        <strain evidence="3 5">NCTC9997</strain>
    </source>
</reference>
<dbReference type="Gene3D" id="2.40.128.150">
    <property type="entry name" value="Cysteine proteinases"/>
    <property type="match status" value="1"/>
</dbReference>
<dbReference type="PANTHER" id="PTHR11786:SF0">
    <property type="entry name" value="ARYLAMINE N-ACETYLTRANSFERASE 4-RELATED"/>
    <property type="match status" value="1"/>
</dbReference>
<dbReference type="Pfam" id="PF00797">
    <property type="entry name" value="Acetyltransf_2"/>
    <property type="match status" value="1"/>
</dbReference>
<dbReference type="PRINTS" id="PR01543">
    <property type="entry name" value="ANATRNSFRASE"/>
</dbReference>
<dbReference type="EC" id="2.3.1.5" evidence="3 4"/>
<evidence type="ECO:0000313" key="3">
    <source>
        <dbReference type="EMBL" id="VED50111.1"/>
    </source>
</evidence>
<dbReference type="Proteomes" id="UP000267630">
    <property type="component" value="Chromosome 3"/>
</dbReference>
<keyword evidence="4" id="KW-0808">Transferase</keyword>
<name>A0A485BGU7_RAOTE</name>
<evidence type="ECO:0000313" key="6">
    <source>
        <dbReference type="Proteomes" id="UP000332594"/>
    </source>
</evidence>
<protein>
    <submittedName>
        <fullName evidence="4">Arylamine N-acetyltransferase</fullName>
        <ecNumber evidence="3 4">2.3.1.5</ecNumber>
    </submittedName>
    <submittedName>
        <fullName evidence="3">N-hydroxyarylamine O-acetyltransferase</fullName>
    </submittedName>
</protein>
<dbReference type="EMBL" id="CAADJG010000002">
    <property type="protein sequence ID" value="VFS73075.1"/>
    <property type="molecule type" value="Genomic_DNA"/>
</dbReference>
<evidence type="ECO:0000256" key="1">
    <source>
        <dbReference type="ARBA" id="ARBA00006547"/>
    </source>
</evidence>
<sequence length="268" mass="30316">MKAKNFDLAAYFQRIDYHGSARADAATLHDVMQRQLFSIPFENIDVRNGKGVSLVAEDIVEKLIGRQRGGYCYEVNALFAMALEALGIPYQFAAARPMFYPARRPRTHMVVIAFVDGRRWLCDLGFGHYGIRAPVDLAILDTEQPQNPDTFRLSLDATGVYTLQAWVDSGWHNQYSFDLSRHELIDFEPANYLNSTHPDTVFVRQLVVVLHHPDGRDILSGQALKTIRGQETRQRQLSDDELPQVLRETFRVTVPEPASAPADKSLVS</sequence>
<dbReference type="InterPro" id="IPR038765">
    <property type="entry name" value="Papain-like_cys_pep_sf"/>
</dbReference>
<dbReference type="PANTHER" id="PTHR11786">
    <property type="entry name" value="N-HYDROXYARYLAMINE O-ACETYLTRANSFERASE"/>
    <property type="match status" value="1"/>
</dbReference>
<dbReference type="Gene3D" id="3.30.2140.10">
    <property type="entry name" value="Arylamine N-acetyltransferase"/>
    <property type="match status" value="1"/>
</dbReference>
<dbReference type="EMBL" id="LR134253">
    <property type="protein sequence ID" value="VED50111.1"/>
    <property type="molecule type" value="Genomic_DNA"/>
</dbReference>
<evidence type="ECO:0000313" key="4">
    <source>
        <dbReference type="EMBL" id="VFS73075.1"/>
    </source>
</evidence>